<dbReference type="EMBL" id="SPUK01000019">
    <property type="protein sequence ID" value="TQV91504.1"/>
    <property type="molecule type" value="Genomic_DNA"/>
</dbReference>
<reference evidence="1 2" key="1">
    <citation type="journal article" date="2019" name="Appl. Microbiol. Biotechnol.">
        <title>Genome sequence of Isaria javanica and comparative genome analysis insights into family S53 peptidase evolution in fungal entomopathogens.</title>
        <authorList>
            <person name="Lin R."/>
            <person name="Zhang X."/>
            <person name="Xin B."/>
            <person name="Zou M."/>
            <person name="Gao Y."/>
            <person name="Qin F."/>
            <person name="Hu Q."/>
            <person name="Xie B."/>
            <person name="Cheng X."/>
        </authorList>
    </citation>
    <scope>NUCLEOTIDE SEQUENCE [LARGE SCALE GENOMIC DNA]</scope>
    <source>
        <strain evidence="1 2">IJ1G</strain>
    </source>
</reference>
<accession>A0A545UPV4</accession>
<dbReference type="AlphaFoldDB" id="A0A545UPV4"/>
<organism evidence="1 2">
    <name type="scientific">Cordyceps javanica</name>
    <dbReference type="NCBI Taxonomy" id="43265"/>
    <lineage>
        <taxon>Eukaryota</taxon>
        <taxon>Fungi</taxon>
        <taxon>Dikarya</taxon>
        <taxon>Ascomycota</taxon>
        <taxon>Pezizomycotina</taxon>
        <taxon>Sordariomycetes</taxon>
        <taxon>Hypocreomycetidae</taxon>
        <taxon>Hypocreales</taxon>
        <taxon>Cordycipitaceae</taxon>
        <taxon>Cordyceps</taxon>
    </lineage>
</organism>
<name>A0A545UPV4_9HYPO</name>
<keyword evidence="2" id="KW-1185">Reference proteome</keyword>
<dbReference type="Proteomes" id="UP000315783">
    <property type="component" value="Unassembled WGS sequence"/>
</dbReference>
<sequence>MARRHLDPAAAALAAESVSLRAEMMPECSAVKRHKGNQRYCHLFRPCKTPLYGRRGGGS</sequence>
<protein>
    <submittedName>
        <fullName evidence="1">Uncharacterized protein</fullName>
    </submittedName>
</protein>
<comment type="caution">
    <text evidence="1">The sequence shown here is derived from an EMBL/GenBank/DDBJ whole genome shotgun (WGS) entry which is preliminary data.</text>
</comment>
<proteinExistence type="predicted"/>
<evidence type="ECO:0000313" key="2">
    <source>
        <dbReference type="Proteomes" id="UP000315783"/>
    </source>
</evidence>
<evidence type="ECO:0000313" key="1">
    <source>
        <dbReference type="EMBL" id="TQV91504.1"/>
    </source>
</evidence>
<gene>
    <name evidence="1" type="ORF">IF1G_10003</name>
</gene>